<dbReference type="Gene3D" id="3.40.1280.10">
    <property type="match status" value="1"/>
</dbReference>
<evidence type="ECO:0000256" key="2">
    <source>
        <dbReference type="ARBA" id="ARBA00022679"/>
    </source>
</evidence>
<dbReference type="NCBIfam" id="TIGR00186">
    <property type="entry name" value="rRNA_methyl_3"/>
    <property type="match status" value="1"/>
</dbReference>
<dbReference type="InterPro" id="IPR029064">
    <property type="entry name" value="Ribosomal_eL30-like_sf"/>
</dbReference>
<proteinExistence type="predicted"/>
<dbReference type="InterPro" id="IPR029026">
    <property type="entry name" value="tRNA_m1G_MTases_N"/>
</dbReference>
<evidence type="ECO:0000256" key="3">
    <source>
        <dbReference type="SAM" id="MobiDB-lite"/>
    </source>
</evidence>
<keyword evidence="1" id="KW-0489">Methyltransferase</keyword>
<dbReference type="Proteomes" id="UP001595776">
    <property type="component" value="Unassembled WGS sequence"/>
</dbReference>
<gene>
    <name evidence="5" type="primary">rlmB</name>
    <name evidence="5" type="ORF">ACFO5Q_07795</name>
</gene>
<feature type="domain" description="RNA 2-O ribose methyltransferase substrate binding" evidence="4">
    <location>
        <begin position="56"/>
        <end position="130"/>
    </location>
</feature>
<dbReference type="CDD" id="cd18103">
    <property type="entry name" value="SpoU-like_RlmB"/>
    <property type="match status" value="1"/>
</dbReference>
<dbReference type="EMBL" id="JBHSCR010000005">
    <property type="protein sequence ID" value="MFC4347740.1"/>
    <property type="molecule type" value="Genomic_DNA"/>
</dbReference>
<reference evidence="6" key="1">
    <citation type="journal article" date="2019" name="Int. J. Syst. Evol. Microbiol.">
        <title>The Global Catalogue of Microorganisms (GCM) 10K type strain sequencing project: providing services to taxonomists for standard genome sequencing and annotation.</title>
        <authorList>
            <consortium name="The Broad Institute Genomics Platform"/>
            <consortium name="The Broad Institute Genome Sequencing Center for Infectious Disease"/>
            <person name="Wu L."/>
            <person name="Ma J."/>
        </authorList>
    </citation>
    <scope>NUCLEOTIDE SEQUENCE [LARGE SCALE GENOMIC DNA]</scope>
    <source>
        <strain evidence="6">CGMCC 1.15304</strain>
    </source>
</reference>
<organism evidence="5 6">
    <name type="scientific">Kordiimonas lipolytica</name>
    <dbReference type="NCBI Taxonomy" id="1662421"/>
    <lineage>
        <taxon>Bacteria</taxon>
        <taxon>Pseudomonadati</taxon>
        <taxon>Pseudomonadota</taxon>
        <taxon>Alphaproteobacteria</taxon>
        <taxon>Kordiimonadales</taxon>
        <taxon>Kordiimonadaceae</taxon>
        <taxon>Kordiimonas</taxon>
    </lineage>
</organism>
<dbReference type="RefSeq" id="WP_082720079.1">
    <property type="nucleotide sequence ID" value="NZ_JBHSCR010000005.1"/>
</dbReference>
<keyword evidence="2" id="KW-0808">Transferase</keyword>
<dbReference type="InterPro" id="IPR001537">
    <property type="entry name" value="SpoU_MeTrfase"/>
</dbReference>
<dbReference type="PANTHER" id="PTHR46429:SF1">
    <property type="entry name" value="23S RRNA (GUANOSINE-2'-O-)-METHYLTRANSFERASE RLMB"/>
    <property type="match status" value="1"/>
</dbReference>
<feature type="compositionally biased region" description="Basic and acidic residues" evidence="3">
    <location>
        <begin position="26"/>
        <end position="40"/>
    </location>
</feature>
<dbReference type="Gene3D" id="3.30.1330.30">
    <property type="match status" value="1"/>
</dbReference>
<dbReference type="SUPFAM" id="SSF75217">
    <property type="entry name" value="alpha/beta knot"/>
    <property type="match status" value="1"/>
</dbReference>
<comment type="caution">
    <text evidence="5">The sequence shown here is derived from an EMBL/GenBank/DDBJ whole genome shotgun (WGS) entry which is preliminary data.</text>
</comment>
<name>A0ABV8UAN5_9PROT</name>
<evidence type="ECO:0000259" key="4">
    <source>
        <dbReference type="SMART" id="SM00967"/>
    </source>
</evidence>
<dbReference type="Pfam" id="PF00588">
    <property type="entry name" value="SpoU_methylase"/>
    <property type="match status" value="1"/>
</dbReference>
<dbReference type="Pfam" id="PF08032">
    <property type="entry name" value="SpoU_sub_bind"/>
    <property type="match status" value="1"/>
</dbReference>
<dbReference type="InterPro" id="IPR013123">
    <property type="entry name" value="SpoU_subst-bd"/>
</dbReference>
<dbReference type="InterPro" id="IPR004441">
    <property type="entry name" value="rRNA_MeTrfase_TrmH"/>
</dbReference>
<dbReference type="InterPro" id="IPR029028">
    <property type="entry name" value="Alpha/beta_knot_MTases"/>
</dbReference>
<sequence>MAKKDFKKNPDRRTPKGKTRHTSGQRTEHQGPRPHGEGRPRQSGPALTPKHKNGFFLFGRHAVEEALRNQKRECIRLVGTPKAVQASGLAAIRPNLHVDIIEDDSVLRSAVPADSPHQGILLEVRPLPGLDLLDLEPTAGEKNIILMLDQVTDPHNVGACLRSAAALGARALITQDRNSPGESGVLARAAAGGLETLPWVRAANLAQALEALKDMGYWHVGLDGHTDTEIGNISMGDNVVIVMGSEGKGLRPLVRKHCDAIAKIPMTGKVESLNVSNAAAIALYEMGKA</sequence>
<keyword evidence="6" id="KW-1185">Reference proteome</keyword>
<evidence type="ECO:0000313" key="6">
    <source>
        <dbReference type="Proteomes" id="UP001595776"/>
    </source>
</evidence>
<dbReference type="SMART" id="SM00967">
    <property type="entry name" value="SpoU_sub_bind"/>
    <property type="match status" value="1"/>
</dbReference>
<dbReference type="SUPFAM" id="SSF55315">
    <property type="entry name" value="L30e-like"/>
    <property type="match status" value="1"/>
</dbReference>
<feature type="region of interest" description="Disordered" evidence="3">
    <location>
        <begin position="1"/>
        <end position="52"/>
    </location>
</feature>
<evidence type="ECO:0000313" key="5">
    <source>
        <dbReference type="EMBL" id="MFC4347740.1"/>
    </source>
</evidence>
<evidence type="ECO:0000256" key="1">
    <source>
        <dbReference type="ARBA" id="ARBA00022603"/>
    </source>
</evidence>
<dbReference type="PANTHER" id="PTHR46429">
    <property type="entry name" value="23S RRNA (GUANOSINE-2'-O-)-METHYLTRANSFERASE RLMB"/>
    <property type="match status" value="1"/>
</dbReference>
<protein>
    <submittedName>
        <fullName evidence="5">23S rRNA (Guanosine(2251)-2'-O)-methyltransferase RlmB</fullName>
    </submittedName>
</protein>
<accession>A0ABV8UAN5</accession>